<sequence>MGFPEKNTGVGCHFLLPSVEIGGVQNTCQFWRRRFCFRLEEIFLMMKTVNGVCCHVDNSLSWQAWRMENIWVDVAENIQTSYGGLDSKILRVLGNLRAK</sequence>
<evidence type="ECO:0000313" key="1">
    <source>
        <dbReference type="EMBL" id="CAN0309176.1"/>
    </source>
</evidence>
<dbReference type="Proteomes" id="UP001162501">
    <property type="component" value="Chromosome 25"/>
</dbReference>
<gene>
    <name evidence="1" type="ORF">MRATA1EN22A_LOCUS15380</name>
</gene>
<evidence type="ECO:0000313" key="2">
    <source>
        <dbReference type="Proteomes" id="UP001162501"/>
    </source>
</evidence>
<dbReference type="EMBL" id="OX596109">
    <property type="protein sequence ID" value="CAN0309176.1"/>
    <property type="molecule type" value="Genomic_DNA"/>
</dbReference>
<name>A0AC59Z8H8_RANTA</name>
<protein>
    <submittedName>
        <fullName evidence="1">Uncharacterized protein</fullName>
    </submittedName>
</protein>
<accession>A0AC59Z8H8</accession>
<reference evidence="1" key="1">
    <citation type="submission" date="2023-05" db="EMBL/GenBank/DDBJ databases">
        <authorList>
            <consortium name="ELIXIR-Norway"/>
        </authorList>
    </citation>
    <scope>NUCLEOTIDE SEQUENCE</scope>
</reference>
<reference evidence="1" key="2">
    <citation type="submission" date="2025-03" db="EMBL/GenBank/DDBJ databases">
        <authorList>
            <consortium name="ELIXIR-Norway"/>
            <consortium name="Elixir Norway"/>
        </authorList>
    </citation>
    <scope>NUCLEOTIDE SEQUENCE</scope>
</reference>
<organism evidence="1 2">
    <name type="scientific">Rangifer tarandus platyrhynchus</name>
    <name type="common">Svalbard reindeer</name>
    <dbReference type="NCBI Taxonomy" id="3082113"/>
    <lineage>
        <taxon>Eukaryota</taxon>
        <taxon>Metazoa</taxon>
        <taxon>Chordata</taxon>
        <taxon>Craniata</taxon>
        <taxon>Vertebrata</taxon>
        <taxon>Euteleostomi</taxon>
        <taxon>Mammalia</taxon>
        <taxon>Eutheria</taxon>
        <taxon>Laurasiatheria</taxon>
        <taxon>Artiodactyla</taxon>
        <taxon>Ruminantia</taxon>
        <taxon>Pecora</taxon>
        <taxon>Cervidae</taxon>
        <taxon>Odocoileinae</taxon>
        <taxon>Rangifer</taxon>
    </lineage>
</organism>
<proteinExistence type="predicted"/>